<feature type="domain" description="HTH lysR-type" evidence="5">
    <location>
        <begin position="7"/>
        <end position="64"/>
    </location>
</feature>
<reference evidence="6 7" key="1">
    <citation type="submission" date="2019-03" db="EMBL/GenBank/DDBJ databases">
        <title>Ramlibacter henchirensis DSM 14656, whole genome shotgun sequence.</title>
        <authorList>
            <person name="Zhang X."/>
            <person name="Feng G."/>
            <person name="Zhu H."/>
        </authorList>
    </citation>
    <scope>NUCLEOTIDE SEQUENCE [LARGE SCALE GENOMIC DNA]</scope>
    <source>
        <strain evidence="6 7">DSM 14656</strain>
    </source>
</reference>
<keyword evidence="3" id="KW-0238">DNA-binding</keyword>
<evidence type="ECO:0000313" key="7">
    <source>
        <dbReference type="Proteomes" id="UP000298180"/>
    </source>
</evidence>
<evidence type="ECO:0000259" key="5">
    <source>
        <dbReference type="PROSITE" id="PS50931"/>
    </source>
</evidence>
<dbReference type="GO" id="GO:0003700">
    <property type="term" value="F:DNA-binding transcription factor activity"/>
    <property type="evidence" value="ECO:0007669"/>
    <property type="project" value="InterPro"/>
</dbReference>
<comment type="caution">
    <text evidence="6">The sequence shown here is derived from an EMBL/GenBank/DDBJ whole genome shotgun (WGS) entry which is preliminary data.</text>
</comment>
<dbReference type="PANTHER" id="PTHR30118:SF15">
    <property type="entry name" value="TRANSCRIPTIONAL REGULATORY PROTEIN"/>
    <property type="match status" value="1"/>
</dbReference>
<dbReference type="OrthoDB" id="8583877at2"/>
<protein>
    <submittedName>
        <fullName evidence="6">LysR family transcriptional regulator</fullName>
    </submittedName>
</protein>
<dbReference type="InterPro" id="IPR000847">
    <property type="entry name" value="LysR_HTH_N"/>
</dbReference>
<evidence type="ECO:0000256" key="3">
    <source>
        <dbReference type="ARBA" id="ARBA00023125"/>
    </source>
</evidence>
<organism evidence="6 7">
    <name type="scientific">Ramlibacter henchirensis</name>
    <dbReference type="NCBI Taxonomy" id="204072"/>
    <lineage>
        <taxon>Bacteria</taxon>
        <taxon>Pseudomonadati</taxon>
        <taxon>Pseudomonadota</taxon>
        <taxon>Betaproteobacteria</taxon>
        <taxon>Burkholderiales</taxon>
        <taxon>Comamonadaceae</taxon>
        <taxon>Ramlibacter</taxon>
    </lineage>
</organism>
<dbReference type="Pfam" id="PF00126">
    <property type="entry name" value="HTH_1"/>
    <property type="match status" value="1"/>
</dbReference>
<evidence type="ECO:0000256" key="4">
    <source>
        <dbReference type="ARBA" id="ARBA00023163"/>
    </source>
</evidence>
<dbReference type="Proteomes" id="UP000298180">
    <property type="component" value="Unassembled WGS sequence"/>
</dbReference>
<evidence type="ECO:0000256" key="1">
    <source>
        <dbReference type="ARBA" id="ARBA00009437"/>
    </source>
</evidence>
<dbReference type="PANTHER" id="PTHR30118">
    <property type="entry name" value="HTH-TYPE TRANSCRIPTIONAL REGULATOR LEUO-RELATED"/>
    <property type="match status" value="1"/>
</dbReference>
<dbReference type="EMBL" id="SMLM01000001">
    <property type="protein sequence ID" value="TFZ05723.1"/>
    <property type="molecule type" value="Genomic_DNA"/>
</dbReference>
<dbReference type="InterPro" id="IPR036388">
    <property type="entry name" value="WH-like_DNA-bd_sf"/>
</dbReference>
<dbReference type="InterPro" id="IPR050389">
    <property type="entry name" value="LysR-type_TF"/>
</dbReference>
<dbReference type="Gene3D" id="1.10.10.10">
    <property type="entry name" value="Winged helix-like DNA-binding domain superfamily/Winged helix DNA-binding domain"/>
    <property type="match status" value="1"/>
</dbReference>
<gene>
    <name evidence="6" type="ORF">EZ313_03425</name>
</gene>
<proteinExistence type="inferred from homology"/>
<dbReference type="CDD" id="cd08459">
    <property type="entry name" value="PBP2_DntR_NahR_LinR_like"/>
    <property type="match status" value="1"/>
</dbReference>
<name>A0A4Z0C2H7_9BURK</name>
<keyword evidence="4" id="KW-0804">Transcription</keyword>
<dbReference type="InterPro" id="IPR036390">
    <property type="entry name" value="WH_DNA-bd_sf"/>
</dbReference>
<keyword evidence="7" id="KW-1185">Reference proteome</keyword>
<dbReference type="SUPFAM" id="SSF46785">
    <property type="entry name" value="Winged helix' DNA-binding domain"/>
    <property type="match status" value="1"/>
</dbReference>
<accession>A0A4Z0C2H7</accession>
<dbReference type="GO" id="GO:0003677">
    <property type="term" value="F:DNA binding"/>
    <property type="evidence" value="ECO:0007669"/>
    <property type="project" value="UniProtKB-KW"/>
</dbReference>
<evidence type="ECO:0000313" key="6">
    <source>
        <dbReference type="EMBL" id="TFZ05723.1"/>
    </source>
</evidence>
<comment type="similarity">
    <text evidence="1">Belongs to the LysR transcriptional regulatory family.</text>
</comment>
<dbReference type="PROSITE" id="PS50931">
    <property type="entry name" value="HTH_LYSR"/>
    <property type="match status" value="1"/>
</dbReference>
<dbReference type="PRINTS" id="PR00039">
    <property type="entry name" value="HTHLYSR"/>
</dbReference>
<sequence length="320" mass="35845">MDPPRNLDTKLLRVFACIYQSGSVSVAARELDMSQPGLSTALMRLREQLQDPLFTRTTGGMEPTRRARALIGPVRQILQTLDKDLLAPPQFDPATSTKEFRLALSDIGEGIYLPLAIRSIQYTAPGISLRTVVMPPRELEEAMASGEVDLAAGFFPDIRGTQVIQRRVGLHSFSSIARVGHPAASEPLTVEQYAQLGHIVVEAPGRSQEVFDQFLREKRIRLKVLLRTPHFMSVPIVVAETDAVAIVPQALADFVRNYGGIQELPMPFVPPTFQVNLFWHRSAQNDPSNMWLRELMISQFPALRARRYARNGEPRGRRRA</sequence>
<keyword evidence="2" id="KW-0805">Transcription regulation</keyword>
<dbReference type="Pfam" id="PF03466">
    <property type="entry name" value="LysR_substrate"/>
    <property type="match status" value="1"/>
</dbReference>
<evidence type="ECO:0000256" key="2">
    <source>
        <dbReference type="ARBA" id="ARBA00023015"/>
    </source>
</evidence>
<dbReference type="InterPro" id="IPR005119">
    <property type="entry name" value="LysR_subst-bd"/>
</dbReference>
<dbReference type="Gene3D" id="3.40.190.10">
    <property type="entry name" value="Periplasmic binding protein-like II"/>
    <property type="match status" value="2"/>
</dbReference>
<dbReference type="SUPFAM" id="SSF53850">
    <property type="entry name" value="Periplasmic binding protein-like II"/>
    <property type="match status" value="1"/>
</dbReference>
<dbReference type="AlphaFoldDB" id="A0A4Z0C2H7"/>
<dbReference type="RefSeq" id="WP_135261805.1">
    <property type="nucleotide sequence ID" value="NZ_SMLM01000001.1"/>
</dbReference>